<sequence>MSNSDPHPLWKVVDQHFDVTGTEPEFTPMFGRLYLIASAIGAYFETLDSGAFTGLGSLPPGMPAVPPPHVSHSGPRILGEAELSGSNPKCPLGVDANPCTWLPKEQGLPFFLWDRHTQRTVEVPSLPPRPAYTAISHTWGRWEKVEAGQRRKTAVPGVDGWEVPENTIFDVRSLPALLAKVPTSTRFIWFDLVCIPQGRSPRAQDEIARQAEIFRNAAHSIIWLSKLWSWEGVRSAVAWMALVFLNVHPDPRCEAREYACGPSVRRSCTGLFEPYDFSPCIRRHEMTVCEWFDSLWTLQDVCLRPDMWLCNQDWELLTVGVQRVPVAINALIALTNECAQYHHRHMATFKIDDFPGHSFKPSFDPTTNETPADGMFGGLLSYGVFHPGFLELFELFERSGLEQLWFIQPKNILDLDSWRFCKSRRAEAIMSVLGIKNWYQALKNAPEPAEGNLVLGQYPIEFIQEVATSLGAAFTILYVAPTSSCTIVQHQRNGNL</sequence>
<protein>
    <submittedName>
        <fullName evidence="1">HET domain-containing protein</fullName>
    </submittedName>
</protein>
<accession>A0ACC0QMM6</accession>
<proteinExistence type="predicted"/>
<gene>
    <name evidence="1" type="ORF">NCS57_01187900</name>
</gene>
<evidence type="ECO:0000313" key="2">
    <source>
        <dbReference type="Proteomes" id="UP001065298"/>
    </source>
</evidence>
<dbReference type="Proteomes" id="UP001065298">
    <property type="component" value="Chromosome 9"/>
</dbReference>
<reference evidence="1" key="1">
    <citation type="submission" date="2022-06" db="EMBL/GenBank/DDBJ databases">
        <title>Fusarium solani species complex genomes reveal bases of compartmentalisation and animal pathogenesis.</title>
        <authorList>
            <person name="Tsai I.J."/>
        </authorList>
    </citation>
    <scope>NUCLEOTIDE SEQUENCE</scope>
    <source>
        <strain evidence="1">Fu6.1</strain>
    </source>
</reference>
<organism evidence="1 2">
    <name type="scientific">Fusarium keratoplasticum</name>
    <dbReference type="NCBI Taxonomy" id="1328300"/>
    <lineage>
        <taxon>Eukaryota</taxon>
        <taxon>Fungi</taxon>
        <taxon>Dikarya</taxon>
        <taxon>Ascomycota</taxon>
        <taxon>Pezizomycotina</taxon>
        <taxon>Sordariomycetes</taxon>
        <taxon>Hypocreomycetidae</taxon>
        <taxon>Hypocreales</taxon>
        <taxon>Nectriaceae</taxon>
        <taxon>Fusarium</taxon>
        <taxon>Fusarium solani species complex</taxon>
    </lineage>
</organism>
<keyword evidence="2" id="KW-1185">Reference proteome</keyword>
<name>A0ACC0QMM6_9HYPO</name>
<comment type="caution">
    <text evidence="1">The sequence shown here is derived from an EMBL/GenBank/DDBJ whole genome shotgun (WGS) entry which is preliminary data.</text>
</comment>
<dbReference type="EMBL" id="CM046511">
    <property type="protein sequence ID" value="KAI8658073.1"/>
    <property type="molecule type" value="Genomic_DNA"/>
</dbReference>
<evidence type="ECO:0000313" key="1">
    <source>
        <dbReference type="EMBL" id="KAI8658073.1"/>
    </source>
</evidence>